<dbReference type="Pfam" id="PF00180">
    <property type="entry name" value="Iso_dh"/>
    <property type="match status" value="1"/>
</dbReference>
<dbReference type="InterPro" id="IPR024084">
    <property type="entry name" value="IsoPropMal-DH-like_dom"/>
</dbReference>
<dbReference type="SUPFAM" id="SSF53659">
    <property type="entry name" value="Isocitrate/Isopropylmalate dehydrogenase-like"/>
    <property type="match status" value="1"/>
</dbReference>
<protein>
    <recommendedName>
        <fullName evidence="7">Isopropylmalate dehydrogenase-like domain-containing protein</fullName>
    </recommendedName>
</protein>
<evidence type="ECO:0000256" key="2">
    <source>
        <dbReference type="ARBA" id="ARBA00001946"/>
    </source>
</evidence>
<reference evidence="8" key="1">
    <citation type="journal article" date="2014" name="Front. Microbiol.">
        <title>High frequency of phylogenetically diverse reductive dehalogenase-homologous genes in deep subseafloor sedimentary metagenomes.</title>
        <authorList>
            <person name="Kawai M."/>
            <person name="Futagami T."/>
            <person name="Toyoda A."/>
            <person name="Takaki Y."/>
            <person name="Nishi S."/>
            <person name="Hori S."/>
            <person name="Arai W."/>
            <person name="Tsubouchi T."/>
            <person name="Morono Y."/>
            <person name="Uchiyama I."/>
            <person name="Ito T."/>
            <person name="Fujiyama A."/>
            <person name="Inagaki F."/>
            <person name="Takami H."/>
        </authorList>
    </citation>
    <scope>NUCLEOTIDE SEQUENCE</scope>
    <source>
        <strain evidence="8">Expedition CK06-06</strain>
    </source>
</reference>
<dbReference type="GO" id="GO:0016491">
    <property type="term" value="F:oxidoreductase activity"/>
    <property type="evidence" value="ECO:0007669"/>
    <property type="project" value="UniProtKB-KW"/>
</dbReference>
<comment type="caution">
    <text evidence="8">The sequence shown here is derived from an EMBL/GenBank/DDBJ whole genome shotgun (WGS) entry which is preliminary data.</text>
</comment>
<dbReference type="GO" id="GO:0046872">
    <property type="term" value="F:metal ion binding"/>
    <property type="evidence" value="ECO:0007669"/>
    <property type="project" value="UniProtKB-KW"/>
</dbReference>
<feature type="domain" description="Isopropylmalate dehydrogenase-like" evidence="7">
    <location>
        <begin position="24"/>
        <end position="107"/>
    </location>
</feature>
<dbReference type="PANTHER" id="PTHR43275">
    <property type="entry name" value="D-MALATE DEHYDROGENASE [DECARBOXYLATING]"/>
    <property type="match status" value="1"/>
</dbReference>
<dbReference type="AlphaFoldDB" id="X1E993"/>
<sequence length="108" mass="12371">MAGLARYTSLSGCPILPTKFLFVVEIALSPLAKKKDMKRVTSVDKANVLTNIYGLWRDIFKEISTQYPDIETEFTYVDAITMWFVRKPEWFKIVVTPNMFGDIITDLG</sequence>
<accession>X1E993</accession>
<dbReference type="EMBL" id="BART01020702">
    <property type="protein sequence ID" value="GAH05218.1"/>
    <property type="molecule type" value="Genomic_DNA"/>
</dbReference>
<evidence type="ECO:0000256" key="1">
    <source>
        <dbReference type="ARBA" id="ARBA00001936"/>
    </source>
</evidence>
<comment type="cofactor">
    <cofactor evidence="1">
        <name>Mn(2+)</name>
        <dbReference type="ChEBI" id="CHEBI:29035"/>
    </cofactor>
</comment>
<evidence type="ECO:0000313" key="8">
    <source>
        <dbReference type="EMBL" id="GAH05218.1"/>
    </source>
</evidence>
<feature type="non-terminal residue" evidence="8">
    <location>
        <position position="108"/>
    </location>
</feature>
<keyword evidence="3" id="KW-0479">Metal-binding</keyword>
<evidence type="ECO:0000259" key="7">
    <source>
        <dbReference type="Pfam" id="PF00180"/>
    </source>
</evidence>
<proteinExistence type="predicted"/>
<organism evidence="8">
    <name type="scientific">marine sediment metagenome</name>
    <dbReference type="NCBI Taxonomy" id="412755"/>
    <lineage>
        <taxon>unclassified sequences</taxon>
        <taxon>metagenomes</taxon>
        <taxon>ecological metagenomes</taxon>
    </lineage>
</organism>
<keyword evidence="5" id="KW-0520">NAD</keyword>
<comment type="cofactor">
    <cofactor evidence="2">
        <name>Mg(2+)</name>
        <dbReference type="ChEBI" id="CHEBI:18420"/>
    </cofactor>
</comment>
<evidence type="ECO:0000256" key="5">
    <source>
        <dbReference type="ARBA" id="ARBA00023027"/>
    </source>
</evidence>
<evidence type="ECO:0000256" key="3">
    <source>
        <dbReference type="ARBA" id="ARBA00022723"/>
    </source>
</evidence>
<dbReference type="Gene3D" id="3.40.718.10">
    <property type="entry name" value="Isopropylmalate Dehydrogenase"/>
    <property type="match status" value="1"/>
</dbReference>
<gene>
    <name evidence="8" type="ORF">S01H4_38394</name>
</gene>
<name>X1E993_9ZZZZ</name>
<keyword evidence="4" id="KW-0560">Oxidoreductase</keyword>
<evidence type="ECO:0000256" key="4">
    <source>
        <dbReference type="ARBA" id="ARBA00023002"/>
    </source>
</evidence>
<keyword evidence="6" id="KW-0464">Manganese</keyword>
<dbReference type="InterPro" id="IPR050501">
    <property type="entry name" value="ICDH/IPMDH"/>
</dbReference>
<dbReference type="PANTHER" id="PTHR43275:SF1">
    <property type="entry name" value="D-MALATE DEHYDROGENASE [DECARBOXYLATING]"/>
    <property type="match status" value="1"/>
</dbReference>
<evidence type="ECO:0000256" key="6">
    <source>
        <dbReference type="ARBA" id="ARBA00023211"/>
    </source>
</evidence>